<evidence type="ECO:0000313" key="1">
    <source>
        <dbReference type="EMBL" id="QHU17775.1"/>
    </source>
</evidence>
<name>A0A6C0KIK7_9ZZZZ</name>
<reference evidence="1" key="1">
    <citation type="journal article" date="2020" name="Nature">
        <title>Giant virus diversity and host interactions through global metagenomics.</title>
        <authorList>
            <person name="Schulz F."/>
            <person name="Roux S."/>
            <person name="Paez-Espino D."/>
            <person name="Jungbluth S."/>
            <person name="Walsh D.A."/>
            <person name="Denef V.J."/>
            <person name="McMahon K.D."/>
            <person name="Konstantinidis K.T."/>
            <person name="Eloe-Fadrosh E.A."/>
            <person name="Kyrpides N.C."/>
            <person name="Woyke T."/>
        </authorList>
    </citation>
    <scope>NUCLEOTIDE SEQUENCE</scope>
    <source>
        <strain evidence="1">GVMAG-S-3300012919-55</strain>
    </source>
</reference>
<dbReference type="AlphaFoldDB" id="A0A6C0KIK7"/>
<protein>
    <submittedName>
        <fullName evidence="1">Uncharacterized protein</fullName>
    </submittedName>
</protein>
<dbReference type="EMBL" id="MN740918">
    <property type="protein sequence ID" value="QHU17775.1"/>
    <property type="molecule type" value="Genomic_DNA"/>
</dbReference>
<accession>A0A6C0KIK7</accession>
<sequence length="135" mass="16297">MIIYCNQEIPHNIEDVCHEIQYDEYVYSANGIYKKYKYHFYEINTESEEKACLFKNKEFVLQEKEARLDKNKIITCIPFQHYYVQRKSIKTQISENISWVKEIDNDTFTRDYFCTSIPFMEALDTISLFLDNKLS</sequence>
<proteinExistence type="predicted"/>
<organism evidence="1">
    <name type="scientific">viral metagenome</name>
    <dbReference type="NCBI Taxonomy" id="1070528"/>
    <lineage>
        <taxon>unclassified sequences</taxon>
        <taxon>metagenomes</taxon>
        <taxon>organismal metagenomes</taxon>
    </lineage>
</organism>